<evidence type="ECO:0000259" key="3">
    <source>
        <dbReference type="PROSITE" id="PS51229"/>
    </source>
</evidence>
<proteinExistence type="predicted"/>
<dbReference type="OrthoDB" id="27198at2759"/>
<dbReference type="FunFam" id="1.10.238.200:FF:000003">
    <property type="entry name" value="DCN1-like protein 3"/>
    <property type="match status" value="1"/>
</dbReference>
<dbReference type="InterPro" id="IPR042460">
    <property type="entry name" value="DCN1-like_PONY"/>
</dbReference>
<dbReference type="PANTHER" id="PTHR12281">
    <property type="entry name" value="RP42 RELATED"/>
    <property type="match status" value="1"/>
</dbReference>
<dbReference type="AlphaFoldDB" id="A0A060S3A5"/>
<dbReference type="STRING" id="5643.A0A060S3A5"/>
<evidence type="ECO:0000256" key="2">
    <source>
        <dbReference type="SAM" id="MobiDB-lite"/>
    </source>
</evidence>
<feature type="domain" description="DCUN1" evidence="3">
    <location>
        <begin position="1"/>
        <end position="138"/>
    </location>
</feature>
<name>A0A060S3A5_PYCCI</name>
<dbReference type="Gene3D" id="1.10.238.200">
    <property type="entry name" value="Cullin, PONY binding domain"/>
    <property type="match status" value="1"/>
</dbReference>
<dbReference type="PANTHER" id="PTHR12281:SF12">
    <property type="entry name" value="DEFECTIVE IN CULLIN NEDDYLATION PROTEIN"/>
    <property type="match status" value="1"/>
</dbReference>
<dbReference type="GO" id="GO:0097602">
    <property type="term" value="F:cullin family protein binding"/>
    <property type="evidence" value="ECO:0007669"/>
    <property type="project" value="TreeGrafter"/>
</dbReference>
<dbReference type="OMA" id="QSRNIEM"/>
<gene>
    <name evidence="4" type="ORF">BN946_scf185000.g20</name>
</gene>
<feature type="region of interest" description="Disordered" evidence="2">
    <location>
        <begin position="1"/>
        <end position="26"/>
    </location>
</feature>
<comment type="caution">
    <text evidence="4">The sequence shown here is derived from an EMBL/GenBank/DDBJ whole genome shotgun (WGS) entry which is preliminary data.</text>
</comment>
<dbReference type="GO" id="GO:0031624">
    <property type="term" value="F:ubiquitin conjugating enzyme binding"/>
    <property type="evidence" value="ECO:0007669"/>
    <property type="project" value="TreeGrafter"/>
</dbReference>
<dbReference type="EMBL" id="CCBP010000028">
    <property type="protein sequence ID" value="CDO68877.1"/>
    <property type="molecule type" value="Genomic_DNA"/>
</dbReference>
<dbReference type="GO" id="GO:0005886">
    <property type="term" value="C:plasma membrane"/>
    <property type="evidence" value="ECO:0007669"/>
    <property type="project" value="UniProtKB-ARBA"/>
</dbReference>
<dbReference type="HOGENOM" id="CLU_1723296_0_0_1"/>
<dbReference type="GO" id="GO:0000151">
    <property type="term" value="C:ubiquitin ligase complex"/>
    <property type="evidence" value="ECO:0007669"/>
    <property type="project" value="TreeGrafter"/>
</dbReference>
<keyword evidence="5" id="KW-1185">Reference proteome</keyword>
<evidence type="ECO:0000313" key="4">
    <source>
        <dbReference type="EMBL" id="CDO68877.1"/>
    </source>
</evidence>
<dbReference type="InterPro" id="IPR014764">
    <property type="entry name" value="DCN-prot"/>
</dbReference>
<dbReference type="GO" id="GO:0045116">
    <property type="term" value="P:protein neddylation"/>
    <property type="evidence" value="ECO:0007669"/>
    <property type="project" value="TreeGrafter"/>
</dbReference>
<dbReference type="PROSITE" id="PS51229">
    <property type="entry name" value="DCUN1"/>
    <property type="match status" value="1"/>
</dbReference>
<evidence type="ECO:0000256" key="1">
    <source>
        <dbReference type="RuleBase" id="RU410713"/>
    </source>
</evidence>
<dbReference type="GO" id="GO:0032182">
    <property type="term" value="F:ubiquitin-like protein binding"/>
    <property type="evidence" value="ECO:0007669"/>
    <property type="project" value="TreeGrafter"/>
</dbReference>
<organism evidence="4 5">
    <name type="scientific">Pycnoporus cinnabarinus</name>
    <name type="common">Cinnabar-red polypore</name>
    <name type="synonym">Trametes cinnabarina</name>
    <dbReference type="NCBI Taxonomy" id="5643"/>
    <lineage>
        <taxon>Eukaryota</taxon>
        <taxon>Fungi</taxon>
        <taxon>Dikarya</taxon>
        <taxon>Basidiomycota</taxon>
        <taxon>Agaricomycotina</taxon>
        <taxon>Agaricomycetes</taxon>
        <taxon>Polyporales</taxon>
        <taxon>Polyporaceae</taxon>
        <taxon>Trametes</taxon>
    </lineage>
</organism>
<accession>A0A060S3A5</accession>
<sequence length="152" mass="17321">MQPPSVQPPATPAKKRGTQGTSETGPYNRQKYFQYAANKDKTFLELYTFCFNLAKPPAGRNIDIETACAFWSVLVAPKYPIMNDILKFIADKGTYKGVNKDLWNMTLEFCRTVHPDLSNYETDGAWPTMLDDFVAWKKSSERQAPEEQIEVV</sequence>
<dbReference type="Proteomes" id="UP000029665">
    <property type="component" value="Unassembled WGS sequence"/>
</dbReference>
<dbReference type="Pfam" id="PF03556">
    <property type="entry name" value="Cullin_binding"/>
    <property type="match status" value="1"/>
</dbReference>
<reference evidence="4" key="1">
    <citation type="submission" date="2014-01" db="EMBL/GenBank/DDBJ databases">
        <title>The genome of the white-rot fungus Pycnoporus cinnabarinus: a basidiomycete model with a versatile arsenal for lignocellulosic biomass breakdown.</title>
        <authorList>
            <person name="Levasseur A."/>
            <person name="Lomascolo A."/>
            <person name="Ruiz-Duenas F.J."/>
            <person name="Uzan E."/>
            <person name="Piumi F."/>
            <person name="Kues U."/>
            <person name="Ram A.F.J."/>
            <person name="Murat C."/>
            <person name="Haon M."/>
            <person name="Benoit I."/>
            <person name="Arfi Y."/>
            <person name="Chevret D."/>
            <person name="Drula E."/>
            <person name="Kwon M.J."/>
            <person name="Gouret P."/>
            <person name="Lesage-Meessen L."/>
            <person name="Lombard V."/>
            <person name="Mariette J."/>
            <person name="Noirot C."/>
            <person name="Park J."/>
            <person name="Patyshakuliyeva A."/>
            <person name="Wieneger R.A.B."/>
            <person name="Wosten H.A.B."/>
            <person name="Martin F."/>
            <person name="Coutinho P.M."/>
            <person name="de Vries R."/>
            <person name="Martinez A.T."/>
            <person name="Klopp C."/>
            <person name="Pontarotti P."/>
            <person name="Henrissat B."/>
            <person name="Record E."/>
        </authorList>
    </citation>
    <scope>NUCLEOTIDE SEQUENCE [LARGE SCALE GENOMIC DNA]</scope>
    <source>
        <strain evidence="4">BRFM137</strain>
    </source>
</reference>
<dbReference type="InterPro" id="IPR005176">
    <property type="entry name" value="PONY_dom"/>
</dbReference>
<feature type="compositionally biased region" description="Pro residues" evidence="2">
    <location>
        <begin position="1"/>
        <end position="11"/>
    </location>
</feature>
<protein>
    <recommendedName>
        <fullName evidence="1">Defective in cullin neddylation protein</fullName>
    </recommendedName>
</protein>
<evidence type="ECO:0000313" key="5">
    <source>
        <dbReference type="Proteomes" id="UP000029665"/>
    </source>
</evidence>
<comment type="function">
    <text evidence="1">Neddylation of cullins play an essential role in the regulation of SCF-type complexes activity.</text>
</comment>